<dbReference type="Proteomes" id="UP000054608">
    <property type="component" value="Unassembled WGS sequence"/>
</dbReference>
<sequence>MPTPSPQLEQLRQQIYARHDYLRNHLFYLKDIENNKVSEEDVKSYLEEIFEMPVDKEIKHTINQLMLVVNEKLAFYHRLWEASANDNDDQAFSLVNLLIEQNLPYCVQFKAILTSKNVPARDKVQAAFNDHDLLKELQSLIKPHLPSSYATLQRLIKISTSQSTHSMQKWERKEFKSVVTINWEPAVKSLKAFIQRVSGDLIPGKAKGPLPSKQKLDTMIDEQVSEMKGIEGVDATTKVELPKALRDLSSIVERVKENAKPNQDPCTVIEENVKLFFAVQPSLNFLQQLIDSWESSEKAALKSKSEVDARKKAEVYYSKIWIQITSSLTQLNKQTDALVSQIDKIDFEMTIEEHHLLTELTDELETIRSQIDSLKTEWPEACPQKIRKIDDIDDLESDSYRKQKTMEKQLIALKQRIVETEKQIWINYNQRLESMIKKNKEESEEVDKKSQAYLQEKSERNKERRAEIDRKREEKQPRKIVNHKENLSFFSPEFQVDTHMEQRLKKLNPKRLALLERILNRESPIKAKKVYKLIEHLDGEIEEIGNGSSHKRIRLGKYYFELIKHDDGTQTPSAPIATGGFFKQHGKQHTSSNLCPFNVKLIAETFERANITLESLQKLKNTAPVIEICTSVTL</sequence>
<proteinExistence type="predicted"/>
<reference evidence="2 3" key="1">
    <citation type="submission" date="2015-11" db="EMBL/GenBank/DDBJ databases">
        <title>Genomic analysis of 38 Legionella species identifies large and diverse effector repertoires.</title>
        <authorList>
            <person name="Burstein D."/>
            <person name="Amaro F."/>
            <person name="Zusman T."/>
            <person name="Lifshitz Z."/>
            <person name="Cohen O."/>
            <person name="Gilbert J.A."/>
            <person name="Pupko T."/>
            <person name="Shuman H.A."/>
            <person name="Segal G."/>
        </authorList>
    </citation>
    <scope>NUCLEOTIDE SEQUENCE [LARGE SCALE GENOMIC DNA]</scope>
    <source>
        <strain evidence="2 3">WA-270A-C2</strain>
    </source>
</reference>
<dbReference type="PATRIC" id="fig|458.5.peg.641"/>
<protein>
    <submittedName>
        <fullName evidence="2">Uncharacterized protein</fullName>
    </submittedName>
</protein>
<evidence type="ECO:0000313" key="2">
    <source>
        <dbReference type="EMBL" id="KTD49519.1"/>
    </source>
</evidence>
<organism evidence="2 3">
    <name type="scientific">Legionella rubrilucens</name>
    <dbReference type="NCBI Taxonomy" id="458"/>
    <lineage>
        <taxon>Bacteria</taxon>
        <taxon>Pseudomonadati</taxon>
        <taxon>Pseudomonadota</taxon>
        <taxon>Gammaproteobacteria</taxon>
        <taxon>Legionellales</taxon>
        <taxon>Legionellaceae</taxon>
        <taxon>Legionella</taxon>
    </lineage>
</organism>
<comment type="caution">
    <text evidence="2">The sequence shown here is derived from an EMBL/GenBank/DDBJ whole genome shotgun (WGS) entry which is preliminary data.</text>
</comment>
<dbReference type="STRING" id="458.Lrub_0618"/>
<evidence type="ECO:0000256" key="1">
    <source>
        <dbReference type="SAM" id="MobiDB-lite"/>
    </source>
</evidence>
<dbReference type="AlphaFoldDB" id="A0A0W0XYH8"/>
<evidence type="ECO:0000313" key="3">
    <source>
        <dbReference type="Proteomes" id="UP000054608"/>
    </source>
</evidence>
<name>A0A0W0XYH8_9GAMM</name>
<dbReference type="EMBL" id="LNYT01000006">
    <property type="protein sequence ID" value="KTD49519.1"/>
    <property type="molecule type" value="Genomic_DNA"/>
</dbReference>
<feature type="region of interest" description="Disordered" evidence="1">
    <location>
        <begin position="439"/>
        <end position="477"/>
    </location>
</feature>
<accession>A0A0W0XYH8</accession>
<gene>
    <name evidence="2" type="ORF">Lrub_0618</name>
</gene>
<keyword evidence="3" id="KW-1185">Reference proteome</keyword>